<evidence type="ECO:0000313" key="2">
    <source>
        <dbReference type="Proteomes" id="UP000623467"/>
    </source>
</evidence>
<proteinExistence type="predicted"/>
<organism evidence="1 2">
    <name type="scientific">Mycena sanguinolenta</name>
    <dbReference type="NCBI Taxonomy" id="230812"/>
    <lineage>
        <taxon>Eukaryota</taxon>
        <taxon>Fungi</taxon>
        <taxon>Dikarya</taxon>
        <taxon>Basidiomycota</taxon>
        <taxon>Agaricomycotina</taxon>
        <taxon>Agaricomycetes</taxon>
        <taxon>Agaricomycetidae</taxon>
        <taxon>Agaricales</taxon>
        <taxon>Marasmiineae</taxon>
        <taxon>Mycenaceae</taxon>
        <taxon>Mycena</taxon>
    </lineage>
</organism>
<protein>
    <submittedName>
        <fullName evidence="1">Uncharacterized protein</fullName>
    </submittedName>
</protein>
<gene>
    <name evidence="1" type="ORF">MSAN_00972000</name>
</gene>
<sequence>MARLFRPLTRLKQRFSRTRNLFACTHFGANAANPTNEGVPPSVQYKESRSESTLQINSPSNCTINATSEPLAQSFVAWDHNGSANIYLGDGHPSASPGDLRPLTESHPNLLRILGVAISCGVPPSVIRISRVLSLPEEEVNQSVQAIAIHLRIPVNLEGNIKLPGAFIFAMYRSCLQIMGAAHGYIACWCLQAAMSEPQHIDYALSYWAWHVSQATPSVELTIALGKFPFVLCTVTENQISDVIHWLKRFNGLIDASHLILQYEERLRTLVEIPLSER</sequence>
<evidence type="ECO:0000313" key="1">
    <source>
        <dbReference type="EMBL" id="KAF7367123.1"/>
    </source>
</evidence>
<dbReference type="AlphaFoldDB" id="A0A8H7DCJ0"/>
<keyword evidence="2" id="KW-1185">Reference proteome</keyword>
<accession>A0A8H7DCJ0</accession>
<name>A0A8H7DCJ0_9AGAR</name>
<dbReference type="EMBL" id="JACAZH010000006">
    <property type="protein sequence ID" value="KAF7367123.1"/>
    <property type="molecule type" value="Genomic_DNA"/>
</dbReference>
<dbReference type="Proteomes" id="UP000623467">
    <property type="component" value="Unassembled WGS sequence"/>
</dbReference>
<comment type="caution">
    <text evidence="1">The sequence shown here is derived from an EMBL/GenBank/DDBJ whole genome shotgun (WGS) entry which is preliminary data.</text>
</comment>
<reference evidence="1" key="1">
    <citation type="submission" date="2020-05" db="EMBL/GenBank/DDBJ databases">
        <title>Mycena genomes resolve the evolution of fungal bioluminescence.</title>
        <authorList>
            <person name="Tsai I.J."/>
        </authorList>
    </citation>
    <scope>NUCLEOTIDE SEQUENCE</scope>
    <source>
        <strain evidence="1">160909Yilan</strain>
    </source>
</reference>